<comment type="similarity">
    <text evidence="2">Belongs to the PhoH family.</text>
</comment>
<dbReference type="InterPro" id="IPR051451">
    <property type="entry name" value="PhoH2-like"/>
</dbReference>
<evidence type="ECO:0000313" key="9">
    <source>
        <dbReference type="Proteomes" id="UP000666369"/>
    </source>
</evidence>
<evidence type="ECO:0000259" key="7">
    <source>
        <dbReference type="Pfam" id="PF02562"/>
    </source>
</evidence>
<dbReference type="PANTHER" id="PTHR30473">
    <property type="entry name" value="PROTEIN PHOH"/>
    <property type="match status" value="1"/>
</dbReference>
<protein>
    <recommendedName>
        <fullName evidence="6">PhoH-like protein</fullName>
    </recommendedName>
</protein>
<keyword evidence="4" id="KW-0547">Nucleotide-binding</keyword>
<evidence type="ECO:0000256" key="3">
    <source>
        <dbReference type="ARBA" id="ARBA00022490"/>
    </source>
</evidence>
<dbReference type="RefSeq" id="WP_166106486.1">
    <property type="nucleotide sequence ID" value="NZ_JAADJT010000009.1"/>
</dbReference>
<dbReference type="Proteomes" id="UP000666369">
    <property type="component" value="Unassembled WGS sequence"/>
</dbReference>
<keyword evidence="3" id="KW-0963">Cytoplasm</keyword>
<comment type="caution">
    <text evidence="8">The sequence shown here is derived from an EMBL/GenBank/DDBJ whole genome shotgun (WGS) entry which is preliminary data.</text>
</comment>
<organism evidence="8 9">
    <name type="scientific">Duganella aceris</name>
    <dbReference type="NCBI Taxonomy" id="2703883"/>
    <lineage>
        <taxon>Bacteria</taxon>
        <taxon>Pseudomonadati</taxon>
        <taxon>Pseudomonadota</taxon>
        <taxon>Betaproteobacteria</taxon>
        <taxon>Burkholderiales</taxon>
        <taxon>Oxalobacteraceae</taxon>
        <taxon>Telluria group</taxon>
        <taxon>Duganella</taxon>
    </lineage>
</organism>
<gene>
    <name evidence="8" type="ORF">GW587_20595</name>
</gene>
<comment type="subcellular location">
    <subcellularLocation>
        <location evidence="1">Cytoplasm</location>
    </subcellularLocation>
</comment>
<evidence type="ECO:0000256" key="1">
    <source>
        <dbReference type="ARBA" id="ARBA00004496"/>
    </source>
</evidence>
<dbReference type="InterPro" id="IPR003714">
    <property type="entry name" value="PhoH"/>
</dbReference>
<feature type="domain" description="PhoH-like protein" evidence="7">
    <location>
        <begin position="138"/>
        <end position="341"/>
    </location>
</feature>
<dbReference type="PANTHER" id="PTHR30473:SF1">
    <property type="entry name" value="PHOH-LIKE PROTEIN"/>
    <property type="match status" value="1"/>
</dbReference>
<evidence type="ECO:0000256" key="2">
    <source>
        <dbReference type="ARBA" id="ARBA00010393"/>
    </source>
</evidence>
<evidence type="ECO:0000256" key="5">
    <source>
        <dbReference type="ARBA" id="ARBA00022840"/>
    </source>
</evidence>
<sequence>MKTNTPVQPHYFVPEPLDNARLAHLCGPLDENLRQISAALDVTIFRRGEKFIVSGHNAERAVQILEQFYAVANKVVPIEEVQLALVEQRANVNAAAGAAAAAIGAAASDKARVVVDAIAPFNEPEINSPVLKTRRSDLRGRTPHQIRYLRNILEHDISFGVGPAGTGKTYLAVACAVDALERDAVKRIILTRPAVEAGERLGFLPGDLAQKVDPYLRPLYDALYDLLGFDRTQKMFEKQIIEIAPLAYMRGRTLNHAFVILDEAQNTTVEQMKMFLTRIGFGSKAVVTGDVTQVDLHKSQKSGLVDAVQVLKDVRGIAFSHFNSEDVVRHPLVARIVDAYETAHNHEAEIAPLLKATALKNVRKK</sequence>
<evidence type="ECO:0000313" key="8">
    <source>
        <dbReference type="EMBL" id="NGZ86649.1"/>
    </source>
</evidence>
<evidence type="ECO:0000256" key="4">
    <source>
        <dbReference type="ARBA" id="ARBA00022741"/>
    </source>
</evidence>
<dbReference type="EMBL" id="JAADJT010000009">
    <property type="protein sequence ID" value="NGZ86649.1"/>
    <property type="molecule type" value="Genomic_DNA"/>
</dbReference>
<proteinExistence type="inferred from homology"/>
<name>A0ABX0FPT6_9BURK</name>
<reference evidence="9" key="1">
    <citation type="submission" date="2023-07" db="EMBL/GenBank/DDBJ databases">
        <title>Duganella aceri sp. nov., isolated from tree sap.</title>
        <authorList>
            <person name="Kim I.S."/>
        </authorList>
    </citation>
    <scope>NUCLEOTIDE SEQUENCE [LARGE SCALE GENOMIC DNA]</scope>
    <source>
        <strain evidence="9">SAP-35</strain>
    </source>
</reference>
<dbReference type="InterPro" id="IPR027417">
    <property type="entry name" value="P-loop_NTPase"/>
</dbReference>
<keyword evidence="5" id="KW-0067">ATP-binding</keyword>
<accession>A0ABX0FPT6</accession>
<dbReference type="Gene3D" id="3.40.50.300">
    <property type="entry name" value="P-loop containing nucleotide triphosphate hydrolases"/>
    <property type="match status" value="1"/>
</dbReference>
<dbReference type="Pfam" id="PF02562">
    <property type="entry name" value="PhoH"/>
    <property type="match status" value="1"/>
</dbReference>
<keyword evidence="9" id="KW-1185">Reference proteome</keyword>
<dbReference type="SUPFAM" id="SSF52540">
    <property type="entry name" value="P-loop containing nucleoside triphosphate hydrolases"/>
    <property type="match status" value="1"/>
</dbReference>
<evidence type="ECO:0000256" key="6">
    <source>
        <dbReference type="ARBA" id="ARBA00039970"/>
    </source>
</evidence>